<feature type="domain" description="RNA polymerase sigma factor 70 region 4 type 2" evidence="6">
    <location>
        <begin position="117"/>
        <end position="167"/>
    </location>
</feature>
<organism evidence="7 8">
    <name type="scientific">Segatella copri</name>
    <dbReference type="NCBI Taxonomy" id="165179"/>
    <lineage>
        <taxon>Bacteria</taxon>
        <taxon>Pseudomonadati</taxon>
        <taxon>Bacteroidota</taxon>
        <taxon>Bacteroidia</taxon>
        <taxon>Bacteroidales</taxon>
        <taxon>Prevotellaceae</taxon>
        <taxon>Segatella</taxon>
    </lineage>
</organism>
<evidence type="ECO:0000256" key="3">
    <source>
        <dbReference type="ARBA" id="ARBA00023082"/>
    </source>
</evidence>
<dbReference type="RefSeq" id="WP_022251421.1">
    <property type="nucleotide sequence ID" value="NZ_JAHOER010000087.1"/>
</dbReference>
<evidence type="ECO:0000256" key="4">
    <source>
        <dbReference type="ARBA" id="ARBA00023163"/>
    </source>
</evidence>
<dbReference type="GO" id="GO:0016987">
    <property type="term" value="F:sigma factor activity"/>
    <property type="evidence" value="ECO:0007669"/>
    <property type="project" value="UniProtKB-KW"/>
</dbReference>
<evidence type="ECO:0000256" key="1">
    <source>
        <dbReference type="ARBA" id="ARBA00010641"/>
    </source>
</evidence>
<sequence length="183" mass="21035">MESEKQLLDDILSGSRDAMHRLYDRYIGYVMAVGLRYVPDRDEVRDVVQDSFVKIFSSISRFEYRGEGSLKGWMLRIVANEAISYAKAKTKFVFTDEVPDEPEADSPEVERVPPDVLTRLIGTLPDGYRLVLNMYVFEQKSHKEIAAELGIKESTSASQYLRAKKLLATRIKNYLKNTENEQD</sequence>
<dbReference type="InterPro" id="IPR013325">
    <property type="entry name" value="RNA_pol_sigma_r2"/>
</dbReference>
<dbReference type="CDD" id="cd06171">
    <property type="entry name" value="Sigma70_r4"/>
    <property type="match status" value="1"/>
</dbReference>
<dbReference type="InterPro" id="IPR007627">
    <property type="entry name" value="RNA_pol_sigma70_r2"/>
</dbReference>
<evidence type="ECO:0000259" key="6">
    <source>
        <dbReference type="Pfam" id="PF08281"/>
    </source>
</evidence>
<keyword evidence="4" id="KW-0804">Transcription</keyword>
<reference evidence="7 8" key="1">
    <citation type="submission" date="2019-09" db="EMBL/GenBank/DDBJ databases">
        <title>Distinct polysaccharide growth profiles of human intestinal Prevotella copri isolates.</title>
        <authorList>
            <person name="Fehlner-Peach H."/>
            <person name="Magnabosco C."/>
            <person name="Raghavan V."/>
            <person name="Scher J.U."/>
            <person name="Tett A."/>
            <person name="Cox L.M."/>
            <person name="Gottsegen C."/>
            <person name="Watters A."/>
            <person name="Wiltshire- Gordon J.D."/>
            <person name="Segata N."/>
            <person name="Bonneau R."/>
            <person name="Littman D.R."/>
        </authorList>
    </citation>
    <scope>NUCLEOTIDE SEQUENCE [LARGE SCALE GENOMIC DNA]</scope>
    <source>
        <strain evidence="8">iAQ1173</strain>
    </source>
</reference>
<dbReference type="InterPro" id="IPR013249">
    <property type="entry name" value="RNA_pol_sigma70_r4_t2"/>
</dbReference>
<evidence type="ECO:0000256" key="2">
    <source>
        <dbReference type="ARBA" id="ARBA00023015"/>
    </source>
</evidence>
<dbReference type="Gene3D" id="1.10.1740.10">
    <property type="match status" value="1"/>
</dbReference>
<dbReference type="GO" id="GO:0006352">
    <property type="term" value="P:DNA-templated transcription initiation"/>
    <property type="evidence" value="ECO:0007669"/>
    <property type="project" value="InterPro"/>
</dbReference>
<dbReference type="InterPro" id="IPR036388">
    <property type="entry name" value="WH-like_DNA-bd_sf"/>
</dbReference>
<dbReference type="AlphaFoldDB" id="A0A6A7WB21"/>
<dbReference type="SUPFAM" id="SSF88946">
    <property type="entry name" value="Sigma2 domain of RNA polymerase sigma factors"/>
    <property type="match status" value="1"/>
</dbReference>
<feature type="domain" description="RNA polymerase sigma-70 region 2" evidence="5">
    <location>
        <begin position="22"/>
        <end position="90"/>
    </location>
</feature>
<comment type="caution">
    <text evidence="7">The sequence shown here is derived from an EMBL/GenBank/DDBJ whole genome shotgun (WGS) entry which is preliminary data.</text>
</comment>
<dbReference type="Gene3D" id="1.10.10.10">
    <property type="entry name" value="Winged helix-like DNA-binding domain superfamily/Winged helix DNA-binding domain"/>
    <property type="match status" value="1"/>
</dbReference>
<dbReference type="NCBIfam" id="TIGR02937">
    <property type="entry name" value="sigma70-ECF"/>
    <property type="match status" value="1"/>
</dbReference>
<dbReference type="SUPFAM" id="SSF88659">
    <property type="entry name" value="Sigma3 and sigma4 domains of RNA polymerase sigma factors"/>
    <property type="match status" value="1"/>
</dbReference>
<dbReference type="InterPro" id="IPR039425">
    <property type="entry name" value="RNA_pol_sigma-70-like"/>
</dbReference>
<dbReference type="OrthoDB" id="1056775at2"/>
<evidence type="ECO:0000313" key="8">
    <source>
        <dbReference type="Proteomes" id="UP000384372"/>
    </source>
</evidence>
<dbReference type="PANTHER" id="PTHR43133:SF46">
    <property type="entry name" value="RNA POLYMERASE SIGMA-70 FACTOR ECF SUBFAMILY"/>
    <property type="match status" value="1"/>
</dbReference>
<keyword evidence="3" id="KW-0731">Sigma factor</keyword>
<accession>A0A6A7WB21</accession>
<dbReference type="GO" id="GO:0003677">
    <property type="term" value="F:DNA binding"/>
    <property type="evidence" value="ECO:0007669"/>
    <property type="project" value="InterPro"/>
</dbReference>
<dbReference type="Pfam" id="PF08281">
    <property type="entry name" value="Sigma70_r4_2"/>
    <property type="match status" value="1"/>
</dbReference>
<evidence type="ECO:0000259" key="5">
    <source>
        <dbReference type="Pfam" id="PF04542"/>
    </source>
</evidence>
<proteinExistence type="inferred from homology"/>
<dbReference type="EMBL" id="VZAD01000053">
    <property type="protein sequence ID" value="MQP11566.1"/>
    <property type="molecule type" value="Genomic_DNA"/>
</dbReference>
<keyword evidence="2" id="KW-0805">Transcription regulation</keyword>
<protein>
    <submittedName>
        <fullName evidence="7">Sigma-70 family RNA polymerase sigma factor</fullName>
    </submittedName>
</protein>
<evidence type="ECO:0000313" key="7">
    <source>
        <dbReference type="EMBL" id="MQP11566.1"/>
    </source>
</evidence>
<dbReference type="InterPro" id="IPR014284">
    <property type="entry name" value="RNA_pol_sigma-70_dom"/>
</dbReference>
<dbReference type="Pfam" id="PF04542">
    <property type="entry name" value="Sigma70_r2"/>
    <property type="match status" value="1"/>
</dbReference>
<dbReference type="InterPro" id="IPR013324">
    <property type="entry name" value="RNA_pol_sigma_r3/r4-like"/>
</dbReference>
<keyword evidence="8" id="KW-1185">Reference proteome</keyword>
<dbReference type="PANTHER" id="PTHR43133">
    <property type="entry name" value="RNA POLYMERASE ECF-TYPE SIGMA FACTO"/>
    <property type="match status" value="1"/>
</dbReference>
<gene>
    <name evidence="7" type="ORF">F7D20_06220</name>
</gene>
<dbReference type="Proteomes" id="UP000384372">
    <property type="component" value="Unassembled WGS sequence"/>
</dbReference>
<name>A0A6A7WB21_9BACT</name>
<comment type="similarity">
    <text evidence="1">Belongs to the sigma-70 factor family. ECF subfamily.</text>
</comment>